<protein>
    <submittedName>
        <fullName evidence="1">Uncharacterized protein</fullName>
    </submittedName>
</protein>
<sequence>MFLLLQGITGDLIIDIVEEFLDSGQLLAMQAAHQMLKPISSVIRKELVQRCQGLQVKTKGLLSQLDQQEIDKISESESIVACLSEKRSQEPALSNADHFVKMMRTWNKGISFPKEARLPLHLEELRNPNDKGRWWLVGSAFHGEALKGQNNSEGISSRVPDASVLTKEVTGKFSSPVRPNLLLVELSLVSNRHELPEGPAD</sequence>
<dbReference type="EMBL" id="UYRU01104277">
    <property type="protein sequence ID" value="VDN42306.1"/>
    <property type="molecule type" value="Genomic_DNA"/>
</dbReference>
<dbReference type="AlphaFoldDB" id="A0A3P7RGL7"/>
<reference evidence="1 2" key="1">
    <citation type="submission" date="2018-11" db="EMBL/GenBank/DDBJ databases">
        <authorList>
            <consortium name="Pathogen Informatics"/>
        </authorList>
    </citation>
    <scope>NUCLEOTIDE SEQUENCE [LARGE SCALE GENOMIC DNA]</scope>
</reference>
<evidence type="ECO:0000313" key="2">
    <source>
        <dbReference type="Proteomes" id="UP000281553"/>
    </source>
</evidence>
<dbReference type="OrthoDB" id="10260961at2759"/>
<gene>
    <name evidence="1" type="ORF">DILT_LOCUS18789</name>
</gene>
<accession>A0A3P7RGL7</accession>
<dbReference type="Proteomes" id="UP000281553">
    <property type="component" value="Unassembled WGS sequence"/>
</dbReference>
<keyword evidence="2" id="KW-1185">Reference proteome</keyword>
<name>A0A3P7RGL7_DIBLA</name>
<organism evidence="1 2">
    <name type="scientific">Dibothriocephalus latus</name>
    <name type="common">Fish tapeworm</name>
    <name type="synonym">Diphyllobothrium latum</name>
    <dbReference type="NCBI Taxonomy" id="60516"/>
    <lineage>
        <taxon>Eukaryota</taxon>
        <taxon>Metazoa</taxon>
        <taxon>Spiralia</taxon>
        <taxon>Lophotrochozoa</taxon>
        <taxon>Platyhelminthes</taxon>
        <taxon>Cestoda</taxon>
        <taxon>Eucestoda</taxon>
        <taxon>Diphyllobothriidea</taxon>
        <taxon>Diphyllobothriidae</taxon>
        <taxon>Dibothriocephalus</taxon>
    </lineage>
</organism>
<evidence type="ECO:0000313" key="1">
    <source>
        <dbReference type="EMBL" id="VDN42306.1"/>
    </source>
</evidence>
<proteinExistence type="predicted"/>